<reference evidence="1" key="1">
    <citation type="submission" date="2022-06" db="EMBL/GenBank/DDBJ databases">
        <authorList>
            <person name="Legras J.-L."/>
            <person name="Devillers H."/>
            <person name="Grondin C."/>
        </authorList>
    </citation>
    <scope>NUCLEOTIDE SEQUENCE</scope>
    <source>
        <strain evidence="1">CLIB 1444</strain>
    </source>
</reference>
<comment type="caution">
    <text evidence="1">The sequence shown here is derived from an EMBL/GenBank/DDBJ whole genome shotgun (WGS) entry which is preliminary data.</text>
</comment>
<evidence type="ECO:0000313" key="1">
    <source>
        <dbReference type="EMBL" id="CAH6718600.1"/>
    </source>
</evidence>
<organism evidence="1 2">
    <name type="scientific">[Candida] jaroonii</name>
    <dbReference type="NCBI Taxonomy" id="467808"/>
    <lineage>
        <taxon>Eukaryota</taxon>
        <taxon>Fungi</taxon>
        <taxon>Dikarya</taxon>
        <taxon>Ascomycota</taxon>
        <taxon>Saccharomycotina</taxon>
        <taxon>Pichiomycetes</taxon>
        <taxon>Debaryomycetaceae</taxon>
        <taxon>Yamadazyma</taxon>
    </lineage>
</organism>
<dbReference type="EMBL" id="CALSDN010000001">
    <property type="protein sequence ID" value="CAH6718600.1"/>
    <property type="molecule type" value="Genomic_DNA"/>
</dbReference>
<keyword evidence="2" id="KW-1185">Reference proteome</keyword>
<dbReference type="Proteomes" id="UP001152531">
    <property type="component" value="Unassembled WGS sequence"/>
</dbReference>
<protein>
    <submittedName>
        <fullName evidence="1">Hsp90 co-chaperone Hch1p</fullName>
    </submittedName>
</protein>
<evidence type="ECO:0000313" key="2">
    <source>
        <dbReference type="Proteomes" id="UP001152531"/>
    </source>
</evidence>
<name>A0ACA9Y1Y7_9ASCO</name>
<sequence length="144" mass="16633">MVVHNPNNWHWVDKNCLPWSKTYLENEIVNTSIEEQDLTIIIKNLDSINGDCDVTQRKGKVKCIFDLNLVFAISGTLNEEEFNGTVTIDEFMHDLDDDEYNFIINSSNTSEIKKHLIPVLKSKLMNFQPDLIKAHEKDVQHSSN</sequence>
<gene>
    <name evidence="1" type="ORF">CLIB1444_01S10352</name>
</gene>
<proteinExistence type="predicted"/>
<accession>A0ACA9Y1Y7</accession>